<comment type="subcellular location">
    <subcellularLocation>
        <location evidence="1">Nucleus</location>
    </subcellularLocation>
</comment>
<evidence type="ECO:0000259" key="5">
    <source>
        <dbReference type="PROSITE" id="PS50166"/>
    </source>
</evidence>
<dbReference type="AlphaFoldDB" id="A0AA38GP53"/>
<protein>
    <recommendedName>
        <fullName evidence="5">Importin N-terminal domain-containing protein</fullName>
    </recommendedName>
</protein>
<keyword evidence="2" id="KW-0813">Transport</keyword>
<evidence type="ECO:0000256" key="4">
    <source>
        <dbReference type="SAM" id="MobiDB-lite"/>
    </source>
</evidence>
<evidence type="ECO:0000313" key="6">
    <source>
        <dbReference type="EMBL" id="KAH9325798.1"/>
    </source>
</evidence>
<dbReference type="Proteomes" id="UP000824469">
    <property type="component" value="Unassembled WGS sequence"/>
</dbReference>
<dbReference type="GO" id="GO:0006606">
    <property type="term" value="P:protein import into nucleus"/>
    <property type="evidence" value="ECO:0007669"/>
    <property type="project" value="TreeGrafter"/>
</dbReference>
<dbReference type="PANTHER" id="PTHR10997:SF29">
    <property type="entry name" value="ARM REPEAT SUPERFAMILY PROTEIN"/>
    <property type="match status" value="1"/>
</dbReference>
<evidence type="ECO:0000256" key="2">
    <source>
        <dbReference type="ARBA" id="ARBA00022448"/>
    </source>
</evidence>
<dbReference type="GO" id="GO:0031267">
    <property type="term" value="F:small GTPase binding"/>
    <property type="evidence" value="ECO:0007669"/>
    <property type="project" value="InterPro"/>
</dbReference>
<feature type="compositionally biased region" description="Acidic residues" evidence="4">
    <location>
        <begin position="989"/>
        <end position="1027"/>
    </location>
</feature>
<dbReference type="InterPro" id="IPR011989">
    <property type="entry name" value="ARM-like"/>
</dbReference>
<dbReference type="OMA" id="TRRNIDW"/>
<dbReference type="GO" id="GO:0005049">
    <property type="term" value="F:nuclear export signal receptor activity"/>
    <property type="evidence" value="ECO:0007669"/>
    <property type="project" value="TreeGrafter"/>
</dbReference>
<dbReference type="SUPFAM" id="SSF48371">
    <property type="entry name" value="ARM repeat"/>
    <property type="match status" value="1"/>
</dbReference>
<dbReference type="GO" id="GO:0005829">
    <property type="term" value="C:cytosol"/>
    <property type="evidence" value="ECO:0007669"/>
    <property type="project" value="TreeGrafter"/>
</dbReference>
<sequence>MEMEMEMETEMKMKLPRWLSESTAPQDSLIRSATINLQAAEASPGFAITLLSLSAGGQDQGQRTAAATYLKNYVRNHWSEGGSTQLNERCEFRNQLVHVLLEVDAQVVKLLAEVYRLVIANDFVRENTWPDLVPALMTAIQNSNLVNGATGLRWKTVNALIALQTTIKPFQYFMNPKVAREPVPEQLELIAKQALVPLCRIFHHFVDQAVLLRDPTTDALENEHVLLIFCKCFHLAVRSHMPSSLIPSLPSWNQDFMILLELVVADKCMAEPGEAKLKAGKRCLQIFCTLVTRHRKHTDKFMPSMVTLVLKIVKHKPINDKFHSLWERIISLAFDLISHVLETGPGWRLVASNFSSLLEYAIFPALRMNEKDMVEWEQDADEYMRKNLPFDLDEVSGWREDLYTPRKSALNLLGVIALSKGPPMSSTTNTTVASKRKKGGKSTKVKGSQTGQLLVMPFLSKFGFPVDGSSAITDTVMDYYGVLLGYGGVQEFFKFQSPEHVALLLQNRVLPLYSMSSPSPYLIANANWFLGELAVCLPKELNQEVYNALLKALVAPNVGNVSWRLVRASAASALVVLLQEEYKPAEWLSFLQAATSGMSSKETEDACHSLELLATAVEIGDKNVSQHVPMMISTIKRDISRHIPPAPEPWPQVVELGFSALARMARCWESAEPGENESECISLEDWKDSCVVLASSFSDILQQAWLSHVKEGMVSEILPPASCLNEASVLLCSVLKYINNSDLITRLKVEGLLEIWADLIAEWSAWEEEEDLAVFEAIEEAIAFNEKFPLNLFIRADVPPPPALPVAPRSIVEGIATFISSAIELACSAATWRACSVAHSLLHVPKFSFESEGIRQTLVIRFVQASYSRFQHLKSRIVPLGKPLVLVIAACYLCFPSSVEKVLLEENDIIDPGNGFLQWAEALAYSANGSSQPCFVLESEMKLGVMALVKVLEHLLSLACNQIMLEVAHTCFQSLLDVTIHLKEVQEAEDREEGEDVEDDDDDDDENEESDEADEDSDDDGHEETEEEFLERYAETARELENDLVEKADGSEEDGQEIELGLLGMADQSATVLSLIRKYHFHLINGKTLPEELVVRFLENFPDFRQ</sequence>
<feature type="domain" description="Importin N-terminal" evidence="5">
    <location>
        <begin position="33"/>
        <end position="102"/>
    </location>
</feature>
<organism evidence="6 7">
    <name type="scientific">Taxus chinensis</name>
    <name type="common">Chinese yew</name>
    <name type="synonym">Taxus wallichiana var. chinensis</name>
    <dbReference type="NCBI Taxonomy" id="29808"/>
    <lineage>
        <taxon>Eukaryota</taxon>
        <taxon>Viridiplantae</taxon>
        <taxon>Streptophyta</taxon>
        <taxon>Embryophyta</taxon>
        <taxon>Tracheophyta</taxon>
        <taxon>Spermatophyta</taxon>
        <taxon>Pinopsida</taxon>
        <taxon>Pinidae</taxon>
        <taxon>Conifers II</taxon>
        <taxon>Cupressales</taxon>
        <taxon>Taxaceae</taxon>
        <taxon>Taxus</taxon>
    </lineage>
</organism>
<proteinExistence type="predicted"/>
<feature type="non-terminal residue" evidence="6">
    <location>
        <position position="1106"/>
    </location>
</feature>
<dbReference type="GO" id="GO:0006611">
    <property type="term" value="P:protein export from nucleus"/>
    <property type="evidence" value="ECO:0007669"/>
    <property type="project" value="TreeGrafter"/>
</dbReference>
<evidence type="ECO:0000313" key="7">
    <source>
        <dbReference type="Proteomes" id="UP000824469"/>
    </source>
</evidence>
<dbReference type="InterPro" id="IPR001494">
    <property type="entry name" value="Importin-beta_N"/>
</dbReference>
<accession>A0AA38GP53</accession>
<dbReference type="EMBL" id="JAHRHJ020000002">
    <property type="protein sequence ID" value="KAH9325798.1"/>
    <property type="molecule type" value="Genomic_DNA"/>
</dbReference>
<dbReference type="Pfam" id="PF03810">
    <property type="entry name" value="IBN_N"/>
    <property type="match status" value="1"/>
</dbReference>
<feature type="region of interest" description="Disordered" evidence="4">
    <location>
        <begin position="986"/>
        <end position="1027"/>
    </location>
</feature>
<keyword evidence="3" id="KW-0539">Nucleus</keyword>
<dbReference type="PANTHER" id="PTHR10997">
    <property type="entry name" value="IMPORTIN-7, 8, 11"/>
    <property type="match status" value="1"/>
</dbReference>
<evidence type="ECO:0000256" key="3">
    <source>
        <dbReference type="ARBA" id="ARBA00023242"/>
    </source>
</evidence>
<keyword evidence="7" id="KW-1185">Reference proteome</keyword>
<dbReference type="InterPro" id="IPR016024">
    <property type="entry name" value="ARM-type_fold"/>
</dbReference>
<name>A0AA38GP53_TAXCH</name>
<dbReference type="Gene3D" id="1.25.10.10">
    <property type="entry name" value="Leucine-rich Repeat Variant"/>
    <property type="match status" value="1"/>
</dbReference>
<evidence type="ECO:0000256" key="1">
    <source>
        <dbReference type="ARBA" id="ARBA00004123"/>
    </source>
</evidence>
<gene>
    <name evidence="6" type="ORF">KI387_005976</name>
</gene>
<dbReference type="PROSITE" id="PS50166">
    <property type="entry name" value="IMPORTIN_B_NT"/>
    <property type="match status" value="1"/>
</dbReference>
<dbReference type="SMART" id="SM00913">
    <property type="entry name" value="IBN_N"/>
    <property type="match status" value="1"/>
</dbReference>
<comment type="caution">
    <text evidence="6">The sequence shown here is derived from an EMBL/GenBank/DDBJ whole genome shotgun (WGS) entry which is preliminary data.</text>
</comment>
<dbReference type="GO" id="GO:0005635">
    <property type="term" value="C:nuclear envelope"/>
    <property type="evidence" value="ECO:0007669"/>
    <property type="project" value="TreeGrafter"/>
</dbReference>
<reference evidence="6 7" key="1">
    <citation type="journal article" date="2021" name="Nat. Plants">
        <title>The Taxus genome provides insights into paclitaxel biosynthesis.</title>
        <authorList>
            <person name="Xiong X."/>
            <person name="Gou J."/>
            <person name="Liao Q."/>
            <person name="Li Y."/>
            <person name="Zhou Q."/>
            <person name="Bi G."/>
            <person name="Li C."/>
            <person name="Du R."/>
            <person name="Wang X."/>
            <person name="Sun T."/>
            <person name="Guo L."/>
            <person name="Liang H."/>
            <person name="Lu P."/>
            <person name="Wu Y."/>
            <person name="Zhang Z."/>
            <person name="Ro D.K."/>
            <person name="Shang Y."/>
            <person name="Huang S."/>
            <person name="Yan J."/>
        </authorList>
    </citation>
    <scope>NUCLEOTIDE SEQUENCE [LARGE SCALE GENOMIC DNA]</scope>
    <source>
        <strain evidence="6">Ta-2019</strain>
    </source>
</reference>